<dbReference type="PANTHER" id="PTHR44591:SF3">
    <property type="entry name" value="RESPONSE REGULATORY DOMAIN-CONTAINING PROTEIN"/>
    <property type="match status" value="1"/>
</dbReference>
<accession>A0A844ATS6</accession>
<dbReference type="GO" id="GO:0000160">
    <property type="term" value="P:phosphorelay signal transduction system"/>
    <property type="evidence" value="ECO:0007669"/>
    <property type="project" value="InterPro"/>
</dbReference>
<dbReference type="PANTHER" id="PTHR44591">
    <property type="entry name" value="STRESS RESPONSE REGULATOR PROTEIN 1"/>
    <property type="match status" value="1"/>
</dbReference>
<organism evidence="4 5">
    <name type="scientific">Tritonibacter aquimaris</name>
    <dbReference type="NCBI Taxonomy" id="2663379"/>
    <lineage>
        <taxon>Bacteria</taxon>
        <taxon>Pseudomonadati</taxon>
        <taxon>Pseudomonadota</taxon>
        <taxon>Alphaproteobacteria</taxon>
        <taxon>Rhodobacterales</taxon>
        <taxon>Paracoccaceae</taxon>
        <taxon>Tritonibacter</taxon>
    </lineage>
</organism>
<proteinExistence type="predicted"/>
<keyword evidence="5" id="KW-1185">Reference proteome</keyword>
<feature type="modified residue" description="4-aspartylphosphate" evidence="2">
    <location>
        <position position="52"/>
    </location>
</feature>
<dbReference type="InterPro" id="IPR050595">
    <property type="entry name" value="Bact_response_regulator"/>
</dbReference>
<evidence type="ECO:0000256" key="2">
    <source>
        <dbReference type="PROSITE-ProRule" id="PRU00169"/>
    </source>
</evidence>
<evidence type="ECO:0000313" key="4">
    <source>
        <dbReference type="EMBL" id="MQY42758.1"/>
    </source>
</evidence>
<gene>
    <name evidence="4" type="ORF">GG681_08890</name>
</gene>
<dbReference type="Proteomes" id="UP000436694">
    <property type="component" value="Unassembled WGS sequence"/>
</dbReference>
<dbReference type="PROSITE" id="PS50110">
    <property type="entry name" value="RESPONSE_REGULATORY"/>
    <property type="match status" value="1"/>
</dbReference>
<dbReference type="CDD" id="cd00156">
    <property type="entry name" value="REC"/>
    <property type="match status" value="1"/>
</dbReference>
<evidence type="ECO:0000313" key="5">
    <source>
        <dbReference type="Proteomes" id="UP000436694"/>
    </source>
</evidence>
<dbReference type="InterPro" id="IPR011006">
    <property type="entry name" value="CheY-like_superfamily"/>
</dbReference>
<comment type="caution">
    <text evidence="4">The sequence shown here is derived from an EMBL/GenBank/DDBJ whole genome shotgun (WGS) entry which is preliminary data.</text>
</comment>
<reference evidence="4 5" key="1">
    <citation type="submission" date="2019-10" db="EMBL/GenBank/DDBJ databases">
        <title>Epibacterium sp. nov., isolated from seawater.</title>
        <authorList>
            <person name="Zhang X."/>
            <person name="Li N."/>
        </authorList>
    </citation>
    <scope>NUCLEOTIDE SEQUENCE [LARGE SCALE GENOMIC DNA]</scope>
    <source>
        <strain evidence="4 5">SM1969</strain>
    </source>
</reference>
<keyword evidence="1 2" id="KW-0597">Phosphoprotein</keyword>
<sequence length="115" mass="12532">MTSVLIVDDEPLLREELQESLELEDYEVSISGSVREALEQCHHTRFDVVVTDLKMPEQGGLVLIKKLGESGFSGKIIVVSGHGAESSREEATASGACACFAKPLDIDELISEIER</sequence>
<dbReference type="SMART" id="SM00448">
    <property type="entry name" value="REC"/>
    <property type="match status" value="1"/>
</dbReference>
<dbReference type="InterPro" id="IPR001789">
    <property type="entry name" value="Sig_transdc_resp-reg_receiver"/>
</dbReference>
<name>A0A844ATS6_9RHOB</name>
<dbReference type="Pfam" id="PF00072">
    <property type="entry name" value="Response_reg"/>
    <property type="match status" value="1"/>
</dbReference>
<dbReference type="RefSeq" id="WP_153547261.1">
    <property type="nucleotide sequence ID" value="NZ_WIXK01000004.1"/>
</dbReference>
<evidence type="ECO:0000259" key="3">
    <source>
        <dbReference type="PROSITE" id="PS50110"/>
    </source>
</evidence>
<dbReference type="SUPFAM" id="SSF52172">
    <property type="entry name" value="CheY-like"/>
    <property type="match status" value="1"/>
</dbReference>
<feature type="domain" description="Response regulatory" evidence="3">
    <location>
        <begin position="3"/>
        <end position="115"/>
    </location>
</feature>
<evidence type="ECO:0000256" key="1">
    <source>
        <dbReference type="ARBA" id="ARBA00022553"/>
    </source>
</evidence>
<dbReference type="AlphaFoldDB" id="A0A844ATS6"/>
<dbReference type="Gene3D" id="3.40.50.2300">
    <property type="match status" value="1"/>
</dbReference>
<protein>
    <submittedName>
        <fullName evidence="4">Response regulator</fullName>
    </submittedName>
</protein>
<dbReference type="EMBL" id="WIXK01000004">
    <property type="protein sequence ID" value="MQY42758.1"/>
    <property type="molecule type" value="Genomic_DNA"/>
</dbReference>